<feature type="compositionally biased region" description="Polar residues" evidence="1">
    <location>
        <begin position="117"/>
        <end position="139"/>
    </location>
</feature>
<accession>A0AAD9BGN4</accession>
<comment type="caution">
    <text evidence="2">The sequence shown here is derived from an EMBL/GenBank/DDBJ whole genome shotgun (WGS) entry which is preliminary data.</text>
</comment>
<reference evidence="2" key="1">
    <citation type="submission" date="2023-04" db="EMBL/GenBank/DDBJ databases">
        <title>Chromosome-level genome of Chaenocephalus aceratus.</title>
        <authorList>
            <person name="Park H."/>
        </authorList>
    </citation>
    <scope>NUCLEOTIDE SEQUENCE</scope>
    <source>
        <strain evidence="2">DE</strain>
        <tissue evidence="2">Muscle</tissue>
    </source>
</reference>
<dbReference type="AlphaFoldDB" id="A0AAD9BGN4"/>
<proteinExistence type="predicted"/>
<sequence>MADQTCSCQNSTKNNKDYSSPRRREEQLKDPSAYRDRGLRSAVLGSIQPAEVTSVLLRDLAVKPGSVASDQTNNRNPFSNLLKEPFPVAVPCQTMTLCFLQVAWRQACHEPRGLTASPRTTSETPLRLSASFSPGQRQEVSWEKRRKQKQLSLAAGNDPEP</sequence>
<evidence type="ECO:0000313" key="3">
    <source>
        <dbReference type="Proteomes" id="UP001228049"/>
    </source>
</evidence>
<evidence type="ECO:0000256" key="1">
    <source>
        <dbReference type="SAM" id="MobiDB-lite"/>
    </source>
</evidence>
<gene>
    <name evidence="2" type="ORF">KUDE01_021797</name>
</gene>
<organism evidence="2 3">
    <name type="scientific">Dissostichus eleginoides</name>
    <name type="common">Patagonian toothfish</name>
    <name type="synonym">Dissostichus amissus</name>
    <dbReference type="NCBI Taxonomy" id="100907"/>
    <lineage>
        <taxon>Eukaryota</taxon>
        <taxon>Metazoa</taxon>
        <taxon>Chordata</taxon>
        <taxon>Craniata</taxon>
        <taxon>Vertebrata</taxon>
        <taxon>Euteleostomi</taxon>
        <taxon>Actinopterygii</taxon>
        <taxon>Neopterygii</taxon>
        <taxon>Teleostei</taxon>
        <taxon>Neoteleostei</taxon>
        <taxon>Acanthomorphata</taxon>
        <taxon>Eupercaria</taxon>
        <taxon>Perciformes</taxon>
        <taxon>Notothenioidei</taxon>
        <taxon>Nototheniidae</taxon>
        <taxon>Dissostichus</taxon>
    </lineage>
</organism>
<feature type="region of interest" description="Disordered" evidence="1">
    <location>
        <begin position="1"/>
        <end position="35"/>
    </location>
</feature>
<feature type="region of interest" description="Disordered" evidence="1">
    <location>
        <begin position="113"/>
        <end position="161"/>
    </location>
</feature>
<feature type="compositionally biased region" description="Polar residues" evidence="1">
    <location>
        <begin position="1"/>
        <end position="13"/>
    </location>
</feature>
<feature type="compositionally biased region" description="Basic and acidic residues" evidence="1">
    <location>
        <begin position="14"/>
        <end position="35"/>
    </location>
</feature>
<evidence type="ECO:0000313" key="2">
    <source>
        <dbReference type="EMBL" id="KAK1883470.1"/>
    </source>
</evidence>
<dbReference type="EMBL" id="JASDAP010000022">
    <property type="protein sequence ID" value="KAK1883470.1"/>
    <property type="molecule type" value="Genomic_DNA"/>
</dbReference>
<dbReference type="Proteomes" id="UP001228049">
    <property type="component" value="Unassembled WGS sequence"/>
</dbReference>
<protein>
    <submittedName>
        <fullName evidence="2">Mini-chromosome maintenance complex-binding protein</fullName>
    </submittedName>
</protein>
<name>A0AAD9BGN4_DISEL</name>
<keyword evidence="3" id="KW-1185">Reference proteome</keyword>